<keyword evidence="3" id="KW-1185">Reference proteome</keyword>
<dbReference type="InterPro" id="IPR023159">
    <property type="entry name" value="SO1590-like_sf"/>
</dbReference>
<proteinExistence type="predicted"/>
<feature type="compositionally biased region" description="Acidic residues" evidence="1">
    <location>
        <begin position="1"/>
        <end position="11"/>
    </location>
</feature>
<dbReference type="EMBL" id="JACHIU010000001">
    <property type="protein sequence ID" value="MBB6470574.1"/>
    <property type="molecule type" value="Genomic_DNA"/>
</dbReference>
<feature type="region of interest" description="Disordered" evidence="1">
    <location>
        <begin position="1"/>
        <end position="27"/>
    </location>
</feature>
<reference evidence="2 3" key="1">
    <citation type="submission" date="2020-08" db="EMBL/GenBank/DDBJ databases">
        <title>Sequencing the genomes of 1000 actinobacteria strains.</title>
        <authorList>
            <person name="Klenk H.-P."/>
        </authorList>
    </citation>
    <scope>NUCLEOTIDE SEQUENCE [LARGE SCALE GENOMIC DNA]</scope>
    <source>
        <strain evidence="2 3">DSM 44936</strain>
    </source>
</reference>
<evidence type="ECO:0000313" key="3">
    <source>
        <dbReference type="Proteomes" id="UP000555564"/>
    </source>
</evidence>
<evidence type="ECO:0000256" key="1">
    <source>
        <dbReference type="SAM" id="MobiDB-lite"/>
    </source>
</evidence>
<name>A0A7X0I9W3_9ACTN</name>
<protein>
    <recommendedName>
        <fullName evidence="4">DUF3224 domain-containing protein</fullName>
    </recommendedName>
</protein>
<dbReference type="SUPFAM" id="SSF159238">
    <property type="entry name" value="SO1590-like"/>
    <property type="match status" value="1"/>
</dbReference>
<organism evidence="2 3">
    <name type="scientific">Sphaerisporangium rubeum</name>
    <dbReference type="NCBI Taxonomy" id="321317"/>
    <lineage>
        <taxon>Bacteria</taxon>
        <taxon>Bacillati</taxon>
        <taxon>Actinomycetota</taxon>
        <taxon>Actinomycetes</taxon>
        <taxon>Streptosporangiales</taxon>
        <taxon>Streptosporangiaceae</taxon>
        <taxon>Sphaerisporangium</taxon>
    </lineage>
</organism>
<dbReference type="AlphaFoldDB" id="A0A7X0I9W3"/>
<comment type="caution">
    <text evidence="2">The sequence shown here is derived from an EMBL/GenBank/DDBJ whole genome shotgun (WGS) entry which is preliminary data.</text>
</comment>
<dbReference type="Pfam" id="PF11528">
    <property type="entry name" value="DUF3224"/>
    <property type="match status" value="1"/>
</dbReference>
<sequence>MSLEPHDDEGEPVPRATGGFHIDSWDQDTIDDREGATIGRVHITKTFHGDLEGTSTADLLTATGQVDGSAAYVAFERFTGTAHGHKGSFVLHHTATGSGGTRSLSWTILPDSGTGDLSGVTGGGDIAIEEDGTHTYVLDYELP</sequence>
<evidence type="ECO:0000313" key="2">
    <source>
        <dbReference type="EMBL" id="MBB6470574.1"/>
    </source>
</evidence>
<dbReference type="Proteomes" id="UP000555564">
    <property type="component" value="Unassembled WGS sequence"/>
</dbReference>
<gene>
    <name evidence="2" type="ORF">BJ992_000005</name>
</gene>
<dbReference type="InterPro" id="IPR021607">
    <property type="entry name" value="DUF3224"/>
</dbReference>
<dbReference type="Gene3D" id="2.40.350.10">
    <property type="entry name" value="SO1590-like"/>
    <property type="match status" value="1"/>
</dbReference>
<accession>A0A7X0I9W3</accession>
<evidence type="ECO:0008006" key="4">
    <source>
        <dbReference type="Google" id="ProtNLM"/>
    </source>
</evidence>
<dbReference type="RefSeq" id="WP_184977899.1">
    <property type="nucleotide sequence ID" value="NZ_BAAALO010000006.1"/>
</dbReference>